<evidence type="ECO:0000313" key="4">
    <source>
        <dbReference type="EMBL" id="MFC4821069.1"/>
    </source>
</evidence>
<evidence type="ECO:0000313" key="5">
    <source>
        <dbReference type="Proteomes" id="UP001595886"/>
    </source>
</evidence>
<dbReference type="InterPro" id="IPR032812">
    <property type="entry name" value="SbsA_Ig"/>
</dbReference>
<dbReference type="Proteomes" id="UP001595886">
    <property type="component" value="Unassembled WGS sequence"/>
</dbReference>
<keyword evidence="1 2" id="KW-0732">Signal</keyword>
<feature type="signal peptide" evidence="2">
    <location>
        <begin position="1"/>
        <end position="26"/>
    </location>
</feature>
<feature type="chain" id="PRO_5046006452" evidence="2">
    <location>
        <begin position="27"/>
        <end position="723"/>
    </location>
</feature>
<feature type="domain" description="SbsA Ig-like" evidence="3">
    <location>
        <begin position="72"/>
        <end position="185"/>
    </location>
</feature>
<name>A0ABV9QWP5_9GAMM</name>
<dbReference type="EMBL" id="JBHSHD010000008">
    <property type="protein sequence ID" value="MFC4821069.1"/>
    <property type="molecule type" value="Genomic_DNA"/>
</dbReference>
<protein>
    <submittedName>
        <fullName evidence="4">Ig-like domain-containing protein</fullName>
    </submittedName>
</protein>
<dbReference type="InterPro" id="IPR029058">
    <property type="entry name" value="AB_hydrolase_fold"/>
</dbReference>
<dbReference type="Pfam" id="PF03403">
    <property type="entry name" value="PAF-AH_p_II"/>
    <property type="match status" value="1"/>
</dbReference>
<evidence type="ECO:0000256" key="2">
    <source>
        <dbReference type="SAM" id="SignalP"/>
    </source>
</evidence>
<gene>
    <name evidence="4" type="ORF">ACFO6Q_12090</name>
</gene>
<organism evidence="4 5">
    <name type="scientific">Dokdonella ginsengisoli</name>
    <dbReference type="NCBI Taxonomy" id="363846"/>
    <lineage>
        <taxon>Bacteria</taxon>
        <taxon>Pseudomonadati</taxon>
        <taxon>Pseudomonadota</taxon>
        <taxon>Gammaproteobacteria</taxon>
        <taxon>Lysobacterales</taxon>
        <taxon>Rhodanobacteraceae</taxon>
        <taxon>Dokdonella</taxon>
    </lineage>
</organism>
<comment type="caution">
    <text evidence="4">The sequence shown here is derived from an EMBL/GenBank/DDBJ whole genome shotgun (WGS) entry which is preliminary data.</text>
</comment>
<proteinExistence type="predicted"/>
<keyword evidence="5" id="KW-1185">Reference proteome</keyword>
<dbReference type="Gene3D" id="3.40.50.1820">
    <property type="entry name" value="alpha/beta hydrolase"/>
    <property type="match status" value="1"/>
</dbReference>
<evidence type="ECO:0000256" key="1">
    <source>
        <dbReference type="ARBA" id="ARBA00022729"/>
    </source>
</evidence>
<accession>A0ABV9QWP5</accession>
<dbReference type="RefSeq" id="WP_380021345.1">
    <property type="nucleotide sequence ID" value="NZ_JBHSHD010000008.1"/>
</dbReference>
<dbReference type="Pfam" id="PF13205">
    <property type="entry name" value="Big_5"/>
    <property type="match status" value="1"/>
</dbReference>
<reference evidence="5" key="1">
    <citation type="journal article" date="2019" name="Int. J. Syst. Evol. Microbiol.">
        <title>The Global Catalogue of Microorganisms (GCM) 10K type strain sequencing project: providing services to taxonomists for standard genome sequencing and annotation.</title>
        <authorList>
            <consortium name="The Broad Institute Genomics Platform"/>
            <consortium name="The Broad Institute Genome Sequencing Center for Infectious Disease"/>
            <person name="Wu L."/>
            <person name="Ma J."/>
        </authorList>
    </citation>
    <scope>NUCLEOTIDE SEQUENCE [LARGE SCALE GENOMIC DNA]</scope>
    <source>
        <strain evidence="5">CCUG 30340</strain>
    </source>
</reference>
<sequence>MQARLITTAVVAALSFASLAPREVRAYDYYAPVQFHTVASFDPSKGVVPFPNNLLLSGTTDLTLNIPVADPTAPSAGPTLAMNALDGFSTTAPWSTSFSTPIDPASLVGGSSVRVFQVRLSGPGGGVVGVERELSSPADFVVAPAPSDTTGRTVAIVPTRPLQQMTSYMAVLTNGIKDSGGNNVRGSLVYQLAKRASPLCANNTSLVAALPAATACALEPLRLLVNTQEAAAATAGVDPGGIALSWVMTTQNITAPLLARQSVIEQSPPAKTTIAPTGKTLGDLGLGLPPVADIYIGTIDLPYYLDAPSESAPAAPLSGSWQAAPGAYVPPFDQAGLDPTSTNVTVANPLAVAKSTQTTPLLLTVPNEASGKTKPAAGWPLVIFQHGITRNRTDMFAIAGTLAAQGFAVVAIDLPLHGITDENNPFYIGNTPFAALGAHERTFDLDLVDNATGAPGPDGVVDSSGTHYINLTSLLTSRDNVREGVVDLLELSHAVQSMHYSPGTDFDTAKVRFVGQSLGSIVGLTFLAIDPSVKAGVLSVPGGGIARLLDASPTFGPRIHAGLAAAGIEQGTPLYDTFMAATQTVIDSGDPINFAGNNTLLLTQYNEDNTVAQYGKSLLVQEVVGGGDVLPDQVIPNRVQGAPLSGTEPLIAALQLFPISESVQLSTNGVQGAVRFLEGEHGSLLDPTDFPAATQEMQGEMASFIVTGGNAVQVSNPSILWKP</sequence>
<dbReference type="SUPFAM" id="SSF53474">
    <property type="entry name" value="alpha/beta-Hydrolases"/>
    <property type="match status" value="1"/>
</dbReference>
<evidence type="ECO:0000259" key="3">
    <source>
        <dbReference type="Pfam" id="PF13205"/>
    </source>
</evidence>